<dbReference type="InterPro" id="IPR015102">
    <property type="entry name" value="Tscrpt_reg_HTH_FeoC"/>
</dbReference>
<organism evidence="2 3">
    <name type="scientific">Legionella erythra</name>
    <dbReference type="NCBI Taxonomy" id="448"/>
    <lineage>
        <taxon>Bacteria</taxon>
        <taxon>Pseudomonadati</taxon>
        <taxon>Pseudomonadota</taxon>
        <taxon>Gammaproteobacteria</taxon>
        <taxon>Legionellales</taxon>
        <taxon>Legionellaceae</taxon>
        <taxon>Legionella</taxon>
    </lineage>
</organism>
<dbReference type="Proteomes" id="UP000054773">
    <property type="component" value="Unassembled WGS sequence"/>
</dbReference>
<keyword evidence="3" id="KW-1185">Reference proteome</keyword>
<dbReference type="Pfam" id="PF09012">
    <property type="entry name" value="FeoC"/>
    <property type="match status" value="1"/>
</dbReference>
<protein>
    <submittedName>
        <fullName evidence="2">FeoC like transcriptional regulator</fullName>
    </submittedName>
</protein>
<feature type="domain" description="Transcriptional regulator HTH-type FeoC" evidence="1">
    <location>
        <begin position="1"/>
        <end position="63"/>
    </location>
</feature>
<dbReference type="InterPro" id="IPR036390">
    <property type="entry name" value="WH_DNA-bd_sf"/>
</dbReference>
<reference evidence="2 3" key="1">
    <citation type="submission" date="2015-11" db="EMBL/GenBank/DDBJ databases">
        <title>Genomic analysis of 38 Legionella species identifies large and diverse effector repertoires.</title>
        <authorList>
            <person name="Burstein D."/>
            <person name="Amaro F."/>
            <person name="Zusman T."/>
            <person name="Lifshitz Z."/>
            <person name="Cohen O."/>
            <person name="Gilbert J.A."/>
            <person name="Pupko T."/>
            <person name="Shuman H.A."/>
            <person name="Segal G."/>
        </authorList>
    </citation>
    <scope>NUCLEOTIDE SEQUENCE [LARGE SCALE GENOMIC DNA]</scope>
    <source>
        <strain evidence="2 3">SE-32A-C8</strain>
    </source>
</reference>
<dbReference type="RefSeq" id="WP_058527642.1">
    <property type="nucleotide sequence ID" value="NZ_CAAAHY010000013.1"/>
</dbReference>
<dbReference type="SUPFAM" id="SSF46785">
    <property type="entry name" value="Winged helix' DNA-binding domain"/>
    <property type="match status" value="1"/>
</dbReference>
<gene>
    <name evidence="2" type="ORF">Lery_2555</name>
</gene>
<evidence type="ECO:0000313" key="3">
    <source>
        <dbReference type="Proteomes" id="UP000054773"/>
    </source>
</evidence>
<accession>A0A0W0TFK7</accession>
<dbReference type="EMBL" id="LNYA01000034">
    <property type="protein sequence ID" value="KTC94388.1"/>
    <property type="molecule type" value="Genomic_DNA"/>
</dbReference>
<sequence>MLLQIRDFIRHHKVVSSQQVSREFRIDSQALQPMLDIWLNRGVIARCDDKASCQSRCFKCKQPPVYYRYLADC</sequence>
<dbReference type="OrthoDB" id="467062at2"/>
<dbReference type="Gene3D" id="1.10.10.10">
    <property type="entry name" value="Winged helix-like DNA-binding domain superfamily/Winged helix DNA-binding domain"/>
    <property type="match status" value="1"/>
</dbReference>
<name>A0A0W0TFK7_LEGER</name>
<comment type="caution">
    <text evidence="2">The sequence shown here is derived from an EMBL/GenBank/DDBJ whole genome shotgun (WGS) entry which is preliminary data.</text>
</comment>
<evidence type="ECO:0000259" key="1">
    <source>
        <dbReference type="Pfam" id="PF09012"/>
    </source>
</evidence>
<dbReference type="InterPro" id="IPR036388">
    <property type="entry name" value="WH-like_DNA-bd_sf"/>
</dbReference>
<evidence type="ECO:0000313" key="2">
    <source>
        <dbReference type="EMBL" id="KTC94388.1"/>
    </source>
</evidence>
<dbReference type="PATRIC" id="fig|448.7.peg.2680"/>
<dbReference type="STRING" id="448.Lery_2555"/>
<dbReference type="AlphaFoldDB" id="A0A0W0TFK7"/>
<proteinExistence type="predicted"/>